<reference evidence="2 3" key="1">
    <citation type="journal article" date="2021" name="Plant Biotechnol. J.">
        <title>Multi-omics assisted identification of the key and species-specific regulatory components of drought-tolerant mechanisms in Gossypium stocksii.</title>
        <authorList>
            <person name="Yu D."/>
            <person name="Ke L."/>
            <person name="Zhang D."/>
            <person name="Wu Y."/>
            <person name="Sun Y."/>
            <person name="Mei J."/>
            <person name="Sun J."/>
            <person name="Sun Y."/>
        </authorList>
    </citation>
    <scope>NUCLEOTIDE SEQUENCE [LARGE SCALE GENOMIC DNA]</scope>
    <source>
        <strain evidence="3">cv. E1</strain>
        <tissue evidence="2">Leaf</tissue>
    </source>
</reference>
<evidence type="ECO:0000313" key="3">
    <source>
        <dbReference type="Proteomes" id="UP000828251"/>
    </source>
</evidence>
<evidence type="ECO:0000259" key="1">
    <source>
        <dbReference type="Pfam" id="PF10536"/>
    </source>
</evidence>
<feature type="domain" description="Aminotransferase-like plant mobile" evidence="1">
    <location>
        <begin position="53"/>
        <end position="169"/>
    </location>
</feature>
<keyword evidence="3" id="KW-1185">Reference proteome</keyword>
<dbReference type="AlphaFoldDB" id="A0A9D3V796"/>
<sequence>MVAFLIRFDDKHISVAQLVMGFIHNIEKYAIVEIRGLLQAGGFLHASSMSRGCKLGLQLISTLVERWRLKTHTFHSPCGECTITLEDAALQLCLLVDRPIITGSEIILNKVPNKFEGDRISMNWLKDNFDELSEDRTEEVIQQYDRAYTMRLIGGILMPDKSKILMHETKLRSCRIVHVISRDVSGYEPEVDVDRW</sequence>
<dbReference type="Pfam" id="PF10536">
    <property type="entry name" value="PMD"/>
    <property type="match status" value="1"/>
</dbReference>
<comment type="caution">
    <text evidence="2">The sequence shown here is derived from an EMBL/GenBank/DDBJ whole genome shotgun (WGS) entry which is preliminary data.</text>
</comment>
<dbReference type="GO" id="GO:0010073">
    <property type="term" value="P:meristem maintenance"/>
    <property type="evidence" value="ECO:0007669"/>
    <property type="project" value="InterPro"/>
</dbReference>
<dbReference type="InterPro" id="IPR044824">
    <property type="entry name" value="MAIN-like"/>
</dbReference>
<accession>A0A9D3V796</accession>
<name>A0A9D3V796_9ROSI</name>
<evidence type="ECO:0000313" key="2">
    <source>
        <dbReference type="EMBL" id="KAH1072878.1"/>
    </source>
</evidence>
<dbReference type="PANTHER" id="PTHR46033:SF8">
    <property type="entry name" value="PROTEIN MAINTENANCE OF MERISTEMS-LIKE"/>
    <property type="match status" value="1"/>
</dbReference>
<dbReference type="EMBL" id="JAIQCV010000008">
    <property type="protein sequence ID" value="KAH1072878.1"/>
    <property type="molecule type" value="Genomic_DNA"/>
</dbReference>
<gene>
    <name evidence="2" type="ORF">J1N35_025206</name>
</gene>
<proteinExistence type="predicted"/>
<organism evidence="2 3">
    <name type="scientific">Gossypium stocksii</name>
    <dbReference type="NCBI Taxonomy" id="47602"/>
    <lineage>
        <taxon>Eukaryota</taxon>
        <taxon>Viridiplantae</taxon>
        <taxon>Streptophyta</taxon>
        <taxon>Embryophyta</taxon>
        <taxon>Tracheophyta</taxon>
        <taxon>Spermatophyta</taxon>
        <taxon>Magnoliopsida</taxon>
        <taxon>eudicotyledons</taxon>
        <taxon>Gunneridae</taxon>
        <taxon>Pentapetalae</taxon>
        <taxon>rosids</taxon>
        <taxon>malvids</taxon>
        <taxon>Malvales</taxon>
        <taxon>Malvaceae</taxon>
        <taxon>Malvoideae</taxon>
        <taxon>Gossypium</taxon>
    </lineage>
</organism>
<dbReference type="PANTHER" id="PTHR46033">
    <property type="entry name" value="PROTEIN MAIN-LIKE 2"/>
    <property type="match status" value="1"/>
</dbReference>
<protein>
    <recommendedName>
        <fullName evidence="1">Aminotransferase-like plant mobile domain-containing protein</fullName>
    </recommendedName>
</protein>
<dbReference type="InterPro" id="IPR019557">
    <property type="entry name" value="AminoTfrase-like_pln_mobile"/>
</dbReference>
<dbReference type="Proteomes" id="UP000828251">
    <property type="component" value="Unassembled WGS sequence"/>
</dbReference>